<dbReference type="EMBL" id="JARKIB010000351">
    <property type="protein sequence ID" value="KAJ7713113.1"/>
    <property type="molecule type" value="Genomic_DNA"/>
</dbReference>
<reference evidence="2" key="1">
    <citation type="submission" date="2023-03" db="EMBL/GenBank/DDBJ databases">
        <title>Massive genome expansion in bonnet fungi (Mycena s.s.) driven by repeated elements and novel gene families across ecological guilds.</title>
        <authorList>
            <consortium name="Lawrence Berkeley National Laboratory"/>
            <person name="Harder C.B."/>
            <person name="Miyauchi S."/>
            <person name="Viragh M."/>
            <person name="Kuo A."/>
            <person name="Thoen E."/>
            <person name="Andreopoulos B."/>
            <person name="Lu D."/>
            <person name="Skrede I."/>
            <person name="Drula E."/>
            <person name="Henrissat B."/>
            <person name="Morin E."/>
            <person name="Kohler A."/>
            <person name="Barry K."/>
            <person name="LaButti K."/>
            <person name="Morin E."/>
            <person name="Salamov A."/>
            <person name="Lipzen A."/>
            <person name="Mereny Z."/>
            <person name="Hegedus B."/>
            <person name="Baldrian P."/>
            <person name="Stursova M."/>
            <person name="Weitz H."/>
            <person name="Taylor A."/>
            <person name="Grigoriev I.V."/>
            <person name="Nagy L.G."/>
            <person name="Martin F."/>
            <person name="Kauserud H."/>
        </authorList>
    </citation>
    <scope>NUCLEOTIDE SEQUENCE</scope>
    <source>
        <strain evidence="2">CBHHK182m</strain>
    </source>
</reference>
<dbReference type="Proteomes" id="UP001215598">
    <property type="component" value="Unassembled WGS sequence"/>
</dbReference>
<evidence type="ECO:0000313" key="2">
    <source>
        <dbReference type="EMBL" id="KAJ7713113.1"/>
    </source>
</evidence>
<evidence type="ECO:0000313" key="3">
    <source>
        <dbReference type="Proteomes" id="UP001215598"/>
    </source>
</evidence>
<keyword evidence="1" id="KW-0732">Signal</keyword>
<keyword evidence="3" id="KW-1185">Reference proteome</keyword>
<sequence>MSFKSILFLNILNLQLRSASFNTFKRASPCSIAFKTCCYVPGRPNLWPYNYRAFDLRDLIQFDVVNLPEGVTMLV</sequence>
<name>A0AAD7H6C9_9AGAR</name>
<gene>
    <name evidence="2" type="ORF">B0H16DRAFT_1622819</name>
</gene>
<accession>A0AAD7H6C9</accession>
<comment type="caution">
    <text evidence="2">The sequence shown here is derived from an EMBL/GenBank/DDBJ whole genome shotgun (WGS) entry which is preliminary data.</text>
</comment>
<feature type="signal peptide" evidence="1">
    <location>
        <begin position="1"/>
        <end position="19"/>
    </location>
</feature>
<protein>
    <submittedName>
        <fullName evidence="2">Uncharacterized protein</fullName>
    </submittedName>
</protein>
<proteinExistence type="predicted"/>
<feature type="chain" id="PRO_5041910318" evidence="1">
    <location>
        <begin position="20"/>
        <end position="75"/>
    </location>
</feature>
<evidence type="ECO:0000256" key="1">
    <source>
        <dbReference type="SAM" id="SignalP"/>
    </source>
</evidence>
<dbReference type="AlphaFoldDB" id="A0AAD7H6C9"/>
<organism evidence="2 3">
    <name type="scientific">Mycena metata</name>
    <dbReference type="NCBI Taxonomy" id="1033252"/>
    <lineage>
        <taxon>Eukaryota</taxon>
        <taxon>Fungi</taxon>
        <taxon>Dikarya</taxon>
        <taxon>Basidiomycota</taxon>
        <taxon>Agaricomycotina</taxon>
        <taxon>Agaricomycetes</taxon>
        <taxon>Agaricomycetidae</taxon>
        <taxon>Agaricales</taxon>
        <taxon>Marasmiineae</taxon>
        <taxon>Mycenaceae</taxon>
        <taxon>Mycena</taxon>
    </lineage>
</organism>